<evidence type="ECO:0000313" key="3">
    <source>
        <dbReference type="EMBL" id="VDN50606.1"/>
    </source>
</evidence>
<dbReference type="InterPro" id="IPR000742">
    <property type="entry name" value="EGF"/>
</dbReference>
<sequence>MWETVKLPEGIECMNCSIRLTQQTKYGSLSYSCANVNIVYEIPNGDTCLGHGTRVNSKCDCNRLFSGENCQISDECWENEDCGRYGQCVSFSNFAYPRRQCYCVNGYYGERCEHETKTFTRESDFNPNLYYQKELNDDGDKIFWRIIEA</sequence>
<reference evidence="3 5" key="2">
    <citation type="submission" date="2018-11" db="EMBL/GenBank/DDBJ databases">
        <authorList>
            <consortium name="Pathogen Informatics"/>
        </authorList>
    </citation>
    <scope>NUCLEOTIDE SEQUENCE [LARGE SCALE GENOMIC DNA]</scope>
</reference>
<name>A0A0N4UDQ2_DRAME</name>
<dbReference type="STRING" id="318479.A0A0N4UDQ2"/>
<reference evidence="6" key="1">
    <citation type="submission" date="2017-02" db="UniProtKB">
        <authorList>
            <consortium name="WormBaseParasite"/>
        </authorList>
    </citation>
    <scope>IDENTIFICATION</scope>
</reference>
<keyword evidence="1" id="KW-1015">Disulfide bond</keyword>
<dbReference type="PROSITE" id="PS50026">
    <property type="entry name" value="EGF_3"/>
    <property type="match status" value="1"/>
</dbReference>
<dbReference type="Gene3D" id="2.60.120.260">
    <property type="entry name" value="Galactose-binding domain-like"/>
    <property type="match status" value="1"/>
</dbReference>
<dbReference type="Proteomes" id="UP000274756">
    <property type="component" value="Unassembled WGS sequence"/>
</dbReference>
<dbReference type="WBParaSite" id="DME_0000547301-mRNA-1">
    <property type="protein sequence ID" value="DME_0000547301-mRNA-1"/>
    <property type="gene ID" value="DME_0000547301"/>
</dbReference>
<dbReference type="PANTHER" id="PTHR46901">
    <property type="entry name" value="GH04942P"/>
    <property type="match status" value="1"/>
</dbReference>
<dbReference type="Proteomes" id="UP000038040">
    <property type="component" value="Unplaced"/>
</dbReference>
<dbReference type="PROSITE" id="PS01186">
    <property type="entry name" value="EGF_2"/>
    <property type="match status" value="1"/>
</dbReference>
<comment type="caution">
    <text evidence="1">Lacks conserved residue(s) required for the propagation of feature annotation.</text>
</comment>
<dbReference type="OrthoDB" id="188511at2759"/>
<keyword evidence="5" id="KW-1185">Reference proteome</keyword>
<evidence type="ECO:0000256" key="1">
    <source>
        <dbReference type="PROSITE-ProRule" id="PRU00076"/>
    </source>
</evidence>
<feature type="domain" description="EGF-like" evidence="2">
    <location>
        <begin position="72"/>
        <end position="113"/>
    </location>
</feature>
<feature type="disulfide bond" evidence="1">
    <location>
        <begin position="103"/>
        <end position="112"/>
    </location>
</feature>
<dbReference type="EMBL" id="UYYG01000005">
    <property type="protein sequence ID" value="VDN50606.1"/>
    <property type="molecule type" value="Genomic_DNA"/>
</dbReference>
<evidence type="ECO:0000313" key="5">
    <source>
        <dbReference type="Proteomes" id="UP000274756"/>
    </source>
</evidence>
<organism evidence="4 6">
    <name type="scientific">Dracunculus medinensis</name>
    <name type="common">Guinea worm</name>
    <dbReference type="NCBI Taxonomy" id="318479"/>
    <lineage>
        <taxon>Eukaryota</taxon>
        <taxon>Metazoa</taxon>
        <taxon>Ecdysozoa</taxon>
        <taxon>Nematoda</taxon>
        <taxon>Chromadorea</taxon>
        <taxon>Rhabditida</taxon>
        <taxon>Spirurina</taxon>
        <taxon>Dracunculoidea</taxon>
        <taxon>Dracunculidae</taxon>
        <taxon>Dracunculus</taxon>
    </lineage>
</organism>
<dbReference type="PROSITE" id="PS00022">
    <property type="entry name" value="EGF_1"/>
    <property type="match status" value="1"/>
</dbReference>
<dbReference type="AlphaFoldDB" id="A0A0N4UDQ2"/>
<gene>
    <name evidence="3" type="ORF">DME_LOCUS579</name>
</gene>
<dbReference type="PANTHER" id="PTHR46901:SF2">
    <property type="entry name" value="GH04942P"/>
    <property type="match status" value="1"/>
</dbReference>
<accession>A0A0N4UDQ2</accession>
<dbReference type="SUPFAM" id="SSF57196">
    <property type="entry name" value="EGF/Laminin"/>
    <property type="match status" value="1"/>
</dbReference>
<proteinExistence type="predicted"/>
<evidence type="ECO:0000259" key="2">
    <source>
        <dbReference type="PROSITE" id="PS50026"/>
    </source>
</evidence>
<evidence type="ECO:0000313" key="4">
    <source>
        <dbReference type="Proteomes" id="UP000038040"/>
    </source>
</evidence>
<keyword evidence="1" id="KW-0245">EGF-like domain</keyword>
<evidence type="ECO:0000313" key="6">
    <source>
        <dbReference type="WBParaSite" id="DME_0000547301-mRNA-1"/>
    </source>
</evidence>
<protein>
    <submittedName>
        <fullName evidence="6">EGF-like domain-containing protein</fullName>
    </submittedName>
</protein>